<dbReference type="InterPro" id="IPR036412">
    <property type="entry name" value="HAD-like_sf"/>
</dbReference>
<dbReference type="InterPro" id="IPR051540">
    <property type="entry name" value="S-2-haloacid_dehalogenase"/>
</dbReference>
<dbReference type="InterPro" id="IPR006439">
    <property type="entry name" value="HAD-SF_hydro_IA"/>
</dbReference>
<comment type="similarity">
    <text evidence="1">Belongs to the HAD-like hydrolase superfamily. S-2-haloalkanoic acid dehalogenase family.</text>
</comment>
<dbReference type="Pfam" id="PF00702">
    <property type="entry name" value="Hydrolase"/>
    <property type="match status" value="1"/>
</dbReference>
<dbReference type="CDD" id="cd02588">
    <property type="entry name" value="HAD_L2-DEX"/>
    <property type="match status" value="1"/>
</dbReference>
<proteinExistence type="inferred from homology"/>
<keyword evidence="5" id="KW-1185">Reference proteome</keyword>
<dbReference type="NCBIfam" id="TIGR01493">
    <property type="entry name" value="HAD-SF-IA-v2"/>
    <property type="match status" value="1"/>
</dbReference>
<accession>A0A1H3LME4</accession>
<name>A0A1H3LME4_9BACT</name>
<dbReference type="InterPro" id="IPR006328">
    <property type="entry name" value="2-HAD"/>
</dbReference>
<feature type="signal peptide" evidence="3">
    <location>
        <begin position="1"/>
        <end position="28"/>
    </location>
</feature>
<evidence type="ECO:0000313" key="4">
    <source>
        <dbReference type="EMBL" id="SDY65138.1"/>
    </source>
</evidence>
<sequence>MVTRRFVLSSLALATAAAALPVSLSAMAPTSDRPKLLIFDVNETLLDLGKLQQAVNQEFQSETAFKQWFGLLLQYSLVDTVTGNYHNFGQIGDAALDMLAQALGQPARPAAHKKEILTLITELPPHPDIIPGLTALQKAGFRMVTLTNSPDATVKKQMAYASLTGFFEQLLSIDSLKRYKPHPETYHSTCQQLKVAPAQAMLIAAHGWDTAGAQLAGLQAAFISRPGQQVYPLAPAPTLTGPTLPDIARQLIG</sequence>
<dbReference type="STRING" id="651662.SAMN04488069_11135"/>
<dbReference type="InterPro" id="IPR023198">
    <property type="entry name" value="PGP-like_dom2"/>
</dbReference>
<protein>
    <submittedName>
        <fullName evidence="4">2-haloacid dehalogenase</fullName>
    </submittedName>
</protein>
<feature type="chain" id="PRO_5011604283" evidence="3">
    <location>
        <begin position="29"/>
        <end position="253"/>
    </location>
</feature>
<keyword evidence="3" id="KW-0732">Signal</keyword>
<keyword evidence="2" id="KW-0378">Hydrolase</keyword>
<evidence type="ECO:0000256" key="1">
    <source>
        <dbReference type="ARBA" id="ARBA00008106"/>
    </source>
</evidence>
<dbReference type="PANTHER" id="PTHR43316:SF3">
    <property type="entry name" value="HALOACID DEHALOGENASE, TYPE II (AFU_ORTHOLOGUE AFUA_2G07750)-RELATED"/>
    <property type="match status" value="1"/>
</dbReference>
<gene>
    <name evidence="4" type="ORF">SAMN04488069_11135</name>
</gene>
<dbReference type="NCBIfam" id="TIGR01428">
    <property type="entry name" value="HAD_type_II"/>
    <property type="match status" value="1"/>
</dbReference>
<dbReference type="PROSITE" id="PS51318">
    <property type="entry name" value="TAT"/>
    <property type="match status" value="1"/>
</dbReference>
<dbReference type="SFLD" id="SFLDS00003">
    <property type="entry name" value="Haloacid_Dehalogenase"/>
    <property type="match status" value="1"/>
</dbReference>
<dbReference type="PANTHER" id="PTHR43316">
    <property type="entry name" value="HYDROLASE, HALOACID DELAHOGENASE-RELATED"/>
    <property type="match status" value="1"/>
</dbReference>
<evidence type="ECO:0000256" key="2">
    <source>
        <dbReference type="ARBA" id="ARBA00022801"/>
    </source>
</evidence>
<dbReference type="SFLD" id="SFLDG01129">
    <property type="entry name" value="C1.5:_HAD__Beta-PGM__Phosphata"/>
    <property type="match status" value="1"/>
</dbReference>
<dbReference type="EMBL" id="FNOV01000011">
    <property type="protein sequence ID" value="SDY65138.1"/>
    <property type="molecule type" value="Genomic_DNA"/>
</dbReference>
<dbReference type="InterPro" id="IPR023214">
    <property type="entry name" value="HAD_sf"/>
</dbReference>
<dbReference type="Proteomes" id="UP000199249">
    <property type="component" value="Unassembled WGS sequence"/>
</dbReference>
<organism evidence="4 5">
    <name type="scientific">Hymenobacter psychrophilus</name>
    <dbReference type="NCBI Taxonomy" id="651662"/>
    <lineage>
        <taxon>Bacteria</taxon>
        <taxon>Pseudomonadati</taxon>
        <taxon>Bacteroidota</taxon>
        <taxon>Cytophagia</taxon>
        <taxon>Cytophagales</taxon>
        <taxon>Hymenobacteraceae</taxon>
        <taxon>Hymenobacter</taxon>
    </lineage>
</organism>
<dbReference type="GO" id="GO:0019120">
    <property type="term" value="F:hydrolase activity, acting on acid halide bonds, in C-halide compounds"/>
    <property type="evidence" value="ECO:0007669"/>
    <property type="project" value="InterPro"/>
</dbReference>
<dbReference type="SUPFAM" id="SSF56784">
    <property type="entry name" value="HAD-like"/>
    <property type="match status" value="1"/>
</dbReference>
<dbReference type="Gene3D" id="1.10.150.240">
    <property type="entry name" value="Putative phosphatase, domain 2"/>
    <property type="match status" value="1"/>
</dbReference>
<dbReference type="AlphaFoldDB" id="A0A1H3LME4"/>
<reference evidence="5" key="1">
    <citation type="submission" date="2016-10" db="EMBL/GenBank/DDBJ databases">
        <authorList>
            <person name="Varghese N."/>
            <person name="Submissions S."/>
        </authorList>
    </citation>
    <scope>NUCLEOTIDE SEQUENCE [LARGE SCALE GENOMIC DNA]</scope>
    <source>
        <strain evidence="5">CGMCC 1.8975</strain>
    </source>
</reference>
<evidence type="ECO:0000256" key="3">
    <source>
        <dbReference type="SAM" id="SignalP"/>
    </source>
</evidence>
<dbReference type="Gene3D" id="3.40.50.1000">
    <property type="entry name" value="HAD superfamily/HAD-like"/>
    <property type="match status" value="1"/>
</dbReference>
<evidence type="ECO:0000313" key="5">
    <source>
        <dbReference type="Proteomes" id="UP000199249"/>
    </source>
</evidence>
<dbReference type="InterPro" id="IPR006311">
    <property type="entry name" value="TAT_signal"/>
</dbReference>